<dbReference type="Gramene" id="PNS24243">
    <property type="protein sequence ID" value="PNS24243"/>
    <property type="gene ID" value="BRADI_41430s00100v3"/>
</dbReference>
<protein>
    <submittedName>
        <fullName evidence="2 3">Uncharacterized protein</fullName>
    </submittedName>
</protein>
<reference evidence="3" key="3">
    <citation type="submission" date="2018-08" db="UniProtKB">
        <authorList>
            <consortium name="EnsemblPlants"/>
        </authorList>
    </citation>
    <scope>IDENTIFICATION</scope>
    <source>
        <strain evidence="3">cv. Bd21</strain>
    </source>
</reference>
<accession>A0A2K1RAF0</accession>
<evidence type="ECO:0000313" key="4">
    <source>
        <dbReference type="Proteomes" id="UP000008810"/>
    </source>
</evidence>
<reference evidence="2" key="1">
    <citation type="journal article" date="2010" name="Nature">
        <title>Genome sequencing and analysis of the model grass Brachypodium distachyon.</title>
        <authorList>
            <consortium name="International Brachypodium Initiative"/>
        </authorList>
    </citation>
    <scope>NUCLEOTIDE SEQUENCE</scope>
    <source>
        <strain evidence="2">Bd21</strain>
    </source>
</reference>
<gene>
    <name evidence="2" type="ORF">BRADI_41430s00100v3</name>
</gene>
<dbReference type="InParanoid" id="A0A2K1RAF0"/>
<reference evidence="2" key="2">
    <citation type="submission" date="2017-06" db="EMBL/GenBank/DDBJ databases">
        <title>WGS assembly of Brachypodium distachyon.</title>
        <authorList>
            <consortium name="The International Brachypodium Initiative"/>
            <person name="Lucas S."/>
            <person name="Harmon-Smith M."/>
            <person name="Lail K."/>
            <person name="Tice H."/>
            <person name="Grimwood J."/>
            <person name="Bruce D."/>
            <person name="Barry K."/>
            <person name="Shu S."/>
            <person name="Lindquist E."/>
            <person name="Wang M."/>
            <person name="Pitluck S."/>
            <person name="Vogel J.P."/>
            <person name="Garvin D.F."/>
            <person name="Mockler T.C."/>
            <person name="Schmutz J."/>
            <person name="Rokhsar D."/>
            <person name="Bevan M.W."/>
        </authorList>
    </citation>
    <scope>NUCLEOTIDE SEQUENCE</scope>
    <source>
        <strain evidence="2">Bd21</strain>
    </source>
</reference>
<evidence type="ECO:0000256" key="1">
    <source>
        <dbReference type="SAM" id="MobiDB-lite"/>
    </source>
</evidence>
<dbReference type="Proteomes" id="UP000008810">
    <property type="component" value="Unassembled WGS sequence"/>
</dbReference>
<organism evidence="2">
    <name type="scientific">Brachypodium distachyon</name>
    <name type="common">Purple false brome</name>
    <name type="synonym">Trachynia distachya</name>
    <dbReference type="NCBI Taxonomy" id="15368"/>
    <lineage>
        <taxon>Eukaryota</taxon>
        <taxon>Viridiplantae</taxon>
        <taxon>Streptophyta</taxon>
        <taxon>Embryophyta</taxon>
        <taxon>Tracheophyta</taxon>
        <taxon>Spermatophyta</taxon>
        <taxon>Magnoliopsida</taxon>
        <taxon>Liliopsida</taxon>
        <taxon>Poales</taxon>
        <taxon>Poaceae</taxon>
        <taxon>BOP clade</taxon>
        <taxon>Pooideae</taxon>
        <taxon>Stipodae</taxon>
        <taxon>Brachypodieae</taxon>
        <taxon>Brachypodium</taxon>
    </lineage>
</organism>
<feature type="region of interest" description="Disordered" evidence="1">
    <location>
        <begin position="1"/>
        <end position="41"/>
    </location>
</feature>
<dbReference type="EnsemblPlants" id="PNS24243">
    <property type="protein sequence ID" value="PNS24243"/>
    <property type="gene ID" value="BRADI_41430s00100v3"/>
</dbReference>
<dbReference type="EMBL" id="ADDN03000003">
    <property type="status" value="NOT_ANNOTATED_CDS"/>
    <property type="molecule type" value="Genomic_DNA"/>
</dbReference>
<dbReference type="EMBL" id="KZ622970">
    <property type="protein sequence ID" value="PNS24243.1"/>
    <property type="molecule type" value="Genomic_DNA"/>
</dbReference>
<dbReference type="AlphaFoldDB" id="A0A2K1RAF0"/>
<name>A0A2K1RAF0_BRADI</name>
<evidence type="ECO:0000313" key="3">
    <source>
        <dbReference type="EnsemblPlants" id="PNS24243"/>
    </source>
</evidence>
<proteinExistence type="predicted"/>
<keyword evidence="4" id="KW-1185">Reference proteome</keyword>
<evidence type="ECO:0000313" key="2">
    <source>
        <dbReference type="EMBL" id="PNS24243.1"/>
    </source>
</evidence>
<sequence length="79" mass="8352">MQGSDGVTPPLAAGMDDGCRQVDEAGCSGHGGMPSPPTTPEVQANKALETRKLSWDSDLNIIFVQLSAKKIQKDIRALT</sequence>